<name>A0A7S7NYU4_PALFE</name>
<accession>A0A7S7NYU4</accession>
<dbReference type="Proteomes" id="UP000593892">
    <property type="component" value="Chromosome"/>
</dbReference>
<dbReference type="EMBL" id="CP063849">
    <property type="protein sequence ID" value="QOY91739.1"/>
    <property type="molecule type" value="Genomic_DNA"/>
</dbReference>
<keyword evidence="1" id="KW-0812">Transmembrane</keyword>
<dbReference type="RefSeq" id="WP_194453393.1">
    <property type="nucleotide sequence ID" value="NZ_CP063849.1"/>
</dbReference>
<gene>
    <name evidence="2" type="ORF">IRI77_17895</name>
</gene>
<keyword evidence="1" id="KW-1133">Transmembrane helix</keyword>
<dbReference type="AlphaFoldDB" id="A0A7S7NYU4"/>
<proteinExistence type="predicted"/>
<evidence type="ECO:0000313" key="2">
    <source>
        <dbReference type="EMBL" id="QOY91739.1"/>
    </source>
</evidence>
<keyword evidence="1" id="KW-0472">Membrane</keyword>
<evidence type="ECO:0000256" key="1">
    <source>
        <dbReference type="SAM" id="Phobius"/>
    </source>
</evidence>
<evidence type="ECO:0000313" key="3">
    <source>
        <dbReference type="Proteomes" id="UP000593892"/>
    </source>
</evidence>
<sequence>MSWSDDDLDFALRDLKDAELPLGATAAVRARVLAEVSKSARRSRWVWALAPVAAAALVLLAVVPFDTKPVAPPPLLAKAPAAPRLNSRPPVDAPAVMAKASKTQLKPAAGAQPVPAAPGDTQFVKLITDDPDVVILWAMNSKGAER</sequence>
<organism evidence="2 3">
    <name type="scientific">Paludibaculum fermentans</name>
    <dbReference type="NCBI Taxonomy" id="1473598"/>
    <lineage>
        <taxon>Bacteria</taxon>
        <taxon>Pseudomonadati</taxon>
        <taxon>Acidobacteriota</taxon>
        <taxon>Terriglobia</taxon>
        <taxon>Bryobacterales</taxon>
        <taxon>Bryobacteraceae</taxon>
        <taxon>Paludibaculum</taxon>
    </lineage>
</organism>
<dbReference type="KEGG" id="pfer:IRI77_17895"/>
<keyword evidence="3" id="KW-1185">Reference proteome</keyword>
<protein>
    <submittedName>
        <fullName evidence="2">Uncharacterized protein</fullName>
    </submittedName>
</protein>
<feature type="transmembrane region" description="Helical" evidence="1">
    <location>
        <begin position="45"/>
        <end position="65"/>
    </location>
</feature>
<reference evidence="2 3" key="1">
    <citation type="submission" date="2020-10" db="EMBL/GenBank/DDBJ databases">
        <title>Complete genome sequence of Paludibaculum fermentans P105T, a facultatively anaerobic acidobacterium capable of dissimilatory Fe(III) reduction.</title>
        <authorList>
            <person name="Dedysh S.N."/>
            <person name="Beletsky A.V."/>
            <person name="Kulichevskaya I.S."/>
            <person name="Mardanov A.V."/>
            <person name="Ravin N.V."/>
        </authorList>
    </citation>
    <scope>NUCLEOTIDE SEQUENCE [LARGE SCALE GENOMIC DNA]</scope>
    <source>
        <strain evidence="2 3">P105</strain>
    </source>
</reference>